<dbReference type="EC" id="3.1.1.-" evidence="3"/>
<evidence type="ECO:0000256" key="2">
    <source>
        <dbReference type="ARBA" id="ARBA00022801"/>
    </source>
</evidence>
<gene>
    <name evidence="5" type="ORF">EV672_10687</name>
</gene>
<dbReference type="InterPro" id="IPR019826">
    <property type="entry name" value="Carboxylesterase_B_AS"/>
</dbReference>
<evidence type="ECO:0000256" key="1">
    <source>
        <dbReference type="ARBA" id="ARBA00005964"/>
    </source>
</evidence>
<dbReference type="PROSITE" id="PS00941">
    <property type="entry name" value="CARBOXYLESTERASE_B_2"/>
    <property type="match status" value="1"/>
</dbReference>
<organism evidence="5 6">
    <name type="scientific">Aquabacterium commune</name>
    <dbReference type="NCBI Taxonomy" id="70586"/>
    <lineage>
        <taxon>Bacteria</taxon>
        <taxon>Pseudomonadati</taxon>
        <taxon>Pseudomonadota</taxon>
        <taxon>Betaproteobacteria</taxon>
        <taxon>Burkholderiales</taxon>
        <taxon>Aquabacterium</taxon>
    </lineage>
</organism>
<dbReference type="EMBL" id="SNXW01000006">
    <property type="protein sequence ID" value="TDP82133.1"/>
    <property type="molecule type" value="Genomic_DNA"/>
</dbReference>
<dbReference type="OrthoDB" id="9775851at2"/>
<dbReference type="GO" id="GO:0052689">
    <property type="term" value="F:carboxylic ester hydrolase activity"/>
    <property type="evidence" value="ECO:0007669"/>
    <property type="project" value="TreeGrafter"/>
</dbReference>
<dbReference type="PANTHER" id="PTHR43918:SF4">
    <property type="entry name" value="CARBOXYLIC ESTER HYDROLASE"/>
    <property type="match status" value="1"/>
</dbReference>
<reference evidence="5 6" key="1">
    <citation type="submission" date="2019-03" db="EMBL/GenBank/DDBJ databases">
        <title>Genomic Encyclopedia of Type Strains, Phase IV (KMG-IV): sequencing the most valuable type-strain genomes for metagenomic binning, comparative biology and taxonomic classification.</title>
        <authorList>
            <person name="Goeker M."/>
        </authorList>
    </citation>
    <scope>NUCLEOTIDE SEQUENCE [LARGE SCALE GENOMIC DNA]</scope>
    <source>
        <strain evidence="5 6">DSM 11901</strain>
    </source>
</reference>
<accession>A0A4R6R813</accession>
<proteinExistence type="inferred from homology"/>
<dbReference type="PROSITE" id="PS00122">
    <property type="entry name" value="CARBOXYLESTERASE_B_1"/>
    <property type="match status" value="1"/>
</dbReference>
<dbReference type="Pfam" id="PF00135">
    <property type="entry name" value="COesterase"/>
    <property type="match status" value="1"/>
</dbReference>
<keyword evidence="3" id="KW-0732">Signal</keyword>
<evidence type="ECO:0000259" key="4">
    <source>
        <dbReference type="Pfam" id="PF00135"/>
    </source>
</evidence>
<sequence>MSTTPMHHQLMHATLAVLLALASSVTQASPIVTTRDGTVQGNTENGVNQFLGLPFAAPPVGELRWRPPQPPIAWQGVRGATTLGHACPQLPGAYSQRTTDEDCLTLNVYAPEAPQSTPRPVLIWVHPGSLTMGSGGDYDGKALARQANVVVVTINYRLGALGFLSTPEMRQEGSTPNQGLQDQQQALRWVKDNIAAFGGDARNVTLAGNSSGSASICGHLASPASGGLFHRAILQSGPCVLLRTRTLDQAYHQGNAFAEKLNCPSGATQMSCLRSRSTQELITAAGDGLDILQTANPWSAVIDGATIPRNLTDMIRDGAFHKVPVLLGTTADEGRFFVSYTFHQKLGRAMTPIDHKSASDVLTGSAFAGSTARLLYPASGYPNIDLAMSALMTDSGFACPALSDARRLSRHTPVYTYEFADTQAPAPTDPFFKLGAYHTAELQYLFGQPVFATQINGAPSAEQKRLADQMVAYWSAFAKHGDPNQSGLPKWVKFNELTSPIMNLAPGKVGMQPWGEFSKTHRCVTWLLLFSLSGQN</sequence>
<dbReference type="RefSeq" id="WP_133609301.1">
    <property type="nucleotide sequence ID" value="NZ_SNXW01000006.1"/>
</dbReference>
<evidence type="ECO:0000313" key="6">
    <source>
        <dbReference type="Proteomes" id="UP000294593"/>
    </source>
</evidence>
<dbReference type="InterPro" id="IPR050654">
    <property type="entry name" value="AChE-related_enzymes"/>
</dbReference>
<dbReference type="AlphaFoldDB" id="A0A4R6R813"/>
<name>A0A4R6R813_9BURK</name>
<comment type="caution">
    <text evidence="5">The sequence shown here is derived from an EMBL/GenBank/DDBJ whole genome shotgun (WGS) entry which is preliminary data.</text>
</comment>
<dbReference type="InterPro" id="IPR029058">
    <property type="entry name" value="AB_hydrolase_fold"/>
</dbReference>
<keyword evidence="6" id="KW-1185">Reference proteome</keyword>
<dbReference type="InterPro" id="IPR019819">
    <property type="entry name" value="Carboxylesterase_B_CS"/>
</dbReference>
<dbReference type="Gene3D" id="3.40.50.1820">
    <property type="entry name" value="alpha/beta hydrolase"/>
    <property type="match status" value="1"/>
</dbReference>
<dbReference type="PANTHER" id="PTHR43918">
    <property type="entry name" value="ACETYLCHOLINESTERASE"/>
    <property type="match status" value="1"/>
</dbReference>
<dbReference type="InterPro" id="IPR002018">
    <property type="entry name" value="CarbesteraseB"/>
</dbReference>
<evidence type="ECO:0000256" key="3">
    <source>
        <dbReference type="RuleBase" id="RU361235"/>
    </source>
</evidence>
<feature type="signal peptide" evidence="3">
    <location>
        <begin position="1"/>
        <end position="28"/>
    </location>
</feature>
<keyword evidence="2 3" id="KW-0378">Hydrolase</keyword>
<evidence type="ECO:0000313" key="5">
    <source>
        <dbReference type="EMBL" id="TDP82133.1"/>
    </source>
</evidence>
<protein>
    <recommendedName>
        <fullName evidence="3">Carboxylic ester hydrolase</fullName>
        <ecNumber evidence="3">3.1.1.-</ecNumber>
    </recommendedName>
</protein>
<comment type="similarity">
    <text evidence="1 3">Belongs to the type-B carboxylesterase/lipase family.</text>
</comment>
<dbReference type="SUPFAM" id="SSF53474">
    <property type="entry name" value="alpha/beta-Hydrolases"/>
    <property type="match status" value="1"/>
</dbReference>
<feature type="chain" id="PRO_5020898260" description="Carboxylic ester hydrolase" evidence="3">
    <location>
        <begin position="29"/>
        <end position="536"/>
    </location>
</feature>
<feature type="domain" description="Carboxylesterase type B" evidence="4">
    <location>
        <begin position="29"/>
        <end position="509"/>
    </location>
</feature>
<dbReference type="Proteomes" id="UP000294593">
    <property type="component" value="Unassembled WGS sequence"/>
</dbReference>